<dbReference type="RefSeq" id="WP_141975136.1">
    <property type="nucleotide sequence ID" value="NZ_VFPP01000001.1"/>
</dbReference>
<evidence type="ECO:0000256" key="1">
    <source>
        <dbReference type="SAM" id="MobiDB-lite"/>
    </source>
</evidence>
<name>A0A543J6E4_9PSEU</name>
<feature type="region of interest" description="Disordered" evidence="1">
    <location>
        <begin position="245"/>
        <end position="347"/>
    </location>
</feature>
<dbReference type="Pfam" id="PF13676">
    <property type="entry name" value="TIR_2"/>
    <property type="match status" value="1"/>
</dbReference>
<dbReference type="InterPro" id="IPR035897">
    <property type="entry name" value="Toll_tir_struct_dom_sf"/>
</dbReference>
<comment type="caution">
    <text evidence="4">The sequence shown here is derived from an EMBL/GenBank/DDBJ whole genome shotgun (WGS) entry which is preliminary data.</text>
</comment>
<organism evidence="4 5">
    <name type="scientific">Saccharothrix saharensis</name>
    <dbReference type="NCBI Taxonomy" id="571190"/>
    <lineage>
        <taxon>Bacteria</taxon>
        <taxon>Bacillati</taxon>
        <taxon>Actinomycetota</taxon>
        <taxon>Actinomycetes</taxon>
        <taxon>Pseudonocardiales</taxon>
        <taxon>Pseudonocardiaceae</taxon>
        <taxon>Saccharothrix</taxon>
    </lineage>
</organism>
<protein>
    <submittedName>
        <fullName evidence="4">TIR domain-containing protein</fullName>
    </submittedName>
</protein>
<accession>A0A543J6E4</accession>
<feature type="compositionally biased region" description="Low complexity" evidence="1">
    <location>
        <begin position="307"/>
        <end position="317"/>
    </location>
</feature>
<proteinExistence type="predicted"/>
<feature type="domain" description="TIR" evidence="3">
    <location>
        <begin position="7"/>
        <end position="129"/>
    </location>
</feature>
<feature type="transmembrane region" description="Helical" evidence="2">
    <location>
        <begin position="353"/>
        <end position="370"/>
    </location>
</feature>
<dbReference type="AlphaFoldDB" id="A0A543J6E4"/>
<dbReference type="SUPFAM" id="SSF52200">
    <property type="entry name" value="Toll/Interleukin receptor TIR domain"/>
    <property type="match status" value="1"/>
</dbReference>
<evidence type="ECO:0000256" key="2">
    <source>
        <dbReference type="SAM" id="Phobius"/>
    </source>
</evidence>
<gene>
    <name evidence="4" type="ORF">FHX81_0659</name>
</gene>
<keyword evidence="5" id="KW-1185">Reference proteome</keyword>
<feature type="compositionally biased region" description="Pro residues" evidence="1">
    <location>
        <begin position="250"/>
        <end position="266"/>
    </location>
</feature>
<dbReference type="OrthoDB" id="4737208at2"/>
<keyword evidence="2" id="KW-0812">Transmembrane</keyword>
<keyword evidence="2" id="KW-0472">Membrane</keyword>
<dbReference type="GO" id="GO:0007165">
    <property type="term" value="P:signal transduction"/>
    <property type="evidence" value="ECO:0007669"/>
    <property type="project" value="InterPro"/>
</dbReference>
<dbReference type="PROSITE" id="PS50104">
    <property type="entry name" value="TIR"/>
    <property type="match status" value="1"/>
</dbReference>
<evidence type="ECO:0000259" key="3">
    <source>
        <dbReference type="PROSITE" id="PS50104"/>
    </source>
</evidence>
<evidence type="ECO:0000313" key="5">
    <source>
        <dbReference type="Proteomes" id="UP000316628"/>
    </source>
</evidence>
<reference evidence="4 5" key="1">
    <citation type="submission" date="2019-06" db="EMBL/GenBank/DDBJ databases">
        <title>Sequencing the genomes of 1000 actinobacteria strains.</title>
        <authorList>
            <person name="Klenk H.-P."/>
        </authorList>
    </citation>
    <scope>NUCLEOTIDE SEQUENCE [LARGE SCALE GENOMIC DNA]</scope>
    <source>
        <strain evidence="4 5">DSM 45456</strain>
    </source>
</reference>
<dbReference type="Gene3D" id="3.40.50.10140">
    <property type="entry name" value="Toll/interleukin-1 receptor homology (TIR) domain"/>
    <property type="match status" value="1"/>
</dbReference>
<sequence length="401" mass="44282">MPGSEGVTMTVFVSYTRADESLVRALRQDLDRMGHQVWLDHEIHGGELWWREIIRTIQAARVFVFALSEASWKSVPCHTEFEYAQQLGVPVLPVQVGPLDHLRIPIMERQLVDYRERSADAVVALAGALTELTARPRVLPNPLPPPPKVPFEYLYRIAELLGPAPIPPERQETIIGQLRRHLRTERDEVARADIVKLLREFRERGEITNLNSREIDEILANVGPGAGEDLPEGATWLSAADDWEKNPVVIGPPPPPEEEPVQPPSGGPGTTPTWLRDVIAAEGQPTVAQPKPATPPPSRQWWQGGDSASTRSSAERPAAPRPEPRPPEGLKAAVPEEQAVPEPPARKWSARRLGRLSVLFFALAVVYLVAALNVPAIGVVAVPMLIAGVVFAVQARRRQER</sequence>
<evidence type="ECO:0000313" key="4">
    <source>
        <dbReference type="EMBL" id="TQM78393.1"/>
    </source>
</evidence>
<dbReference type="InterPro" id="IPR000157">
    <property type="entry name" value="TIR_dom"/>
</dbReference>
<dbReference type="EMBL" id="VFPP01000001">
    <property type="protein sequence ID" value="TQM78393.1"/>
    <property type="molecule type" value="Genomic_DNA"/>
</dbReference>
<dbReference type="SMART" id="SM00255">
    <property type="entry name" value="TIR"/>
    <property type="match status" value="1"/>
</dbReference>
<keyword evidence="2" id="KW-1133">Transmembrane helix</keyword>
<dbReference type="Proteomes" id="UP000316628">
    <property type="component" value="Unassembled WGS sequence"/>
</dbReference>